<accession>A0A947GM28</accession>
<proteinExistence type="predicted"/>
<gene>
    <name evidence="2" type="ORF">IXB50_20105</name>
</gene>
<feature type="region of interest" description="Disordered" evidence="1">
    <location>
        <begin position="69"/>
        <end position="115"/>
    </location>
</feature>
<dbReference type="EMBL" id="JADOES010000057">
    <property type="protein sequence ID" value="MBT9317728.1"/>
    <property type="molecule type" value="Genomic_DNA"/>
</dbReference>
<evidence type="ECO:0000256" key="1">
    <source>
        <dbReference type="SAM" id="MobiDB-lite"/>
    </source>
</evidence>
<reference evidence="2" key="1">
    <citation type="submission" date="2020-11" db="EMBL/GenBank/DDBJ databases">
        <authorList>
            <person name="Konstantinou D."/>
            <person name="Gkelis S."/>
            <person name="Popin R."/>
            <person name="Fewer D."/>
            <person name="Sivonen K."/>
        </authorList>
    </citation>
    <scope>NUCLEOTIDE SEQUENCE</scope>
    <source>
        <strain evidence="2">TAU-MAC 1115</strain>
    </source>
</reference>
<comment type="caution">
    <text evidence="2">The sequence shown here is derived from an EMBL/GenBank/DDBJ whole genome shotgun (WGS) entry which is preliminary data.</text>
</comment>
<protein>
    <submittedName>
        <fullName evidence="2">Uncharacterized protein</fullName>
    </submittedName>
</protein>
<evidence type="ECO:0000313" key="3">
    <source>
        <dbReference type="Proteomes" id="UP000717364"/>
    </source>
</evidence>
<organism evidence="2 3">
    <name type="scientific">Leptothoe spongobia TAU-MAC 1115</name>
    <dbReference type="NCBI Taxonomy" id="1967444"/>
    <lineage>
        <taxon>Bacteria</taxon>
        <taxon>Bacillati</taxon>
        <taxon>Cyanobacteriota</taxon>
        <taxon>Cyanophyceae</taxon>
        <taxon>Nodosilineales</taxon>
        <taxon>Cymatolegaceae</taxon>
        <taxon>Leptothoe</taxon>
        <taxon>Leptothoe spongobia</taxon>
    </lineage>
</organism>
<keyword evidence="3" id="KW-1185">Reference proteome</keyword>
<evidence type="ECO:0000313" key="2">
    <source>
        <dbReference type="EMBL" id="MBT9317728.1"/>
    </source>
</evidence>
<reference evidence="2" key="2">
    <citation type="journal article" date="2021" name="Mar. Drugs">
        <title>Genome Reduction and Secondary Metabolism of the Marine Sponge-Associated Cyanobacterium Leptothoe.</title>
        <authorList>
            <person name="Konstantinou D."/>
            <person name="Popin R.V."/>
            <person name="Fewer D.P."/>
            <person name="Sivonen K."/>
            <person name="Gkelis S."/>
        </authorList>
    </citation>
    <scope>NUCLEOTIDE SEQUENCE</scope>
    <source>
        <strain evidence="2">TAU-MAC 1115</strain>
    </source>
</reference>
<name>A0A947GM28_9CYAN</name>
<dbReference type="AlphaFoldDB" id="A0A947GM28"/>
<dbReference type="Proteomes" id="UP000717364">
    <property type="component" value="Unassembled WGS sequence"/>
</dbReference>
<feature type="compositionally biased region" description="Basic and acidic residues" evidence="1">
    <location>
        <begin position="72"/>
        <end position="108"/>
    </location>
</feature>
<dbReference type="RefSeq" id="WP_215610793.1">
    <property type="nucleotide sequence ID" value="NZ_JADOES010000057.1"/>
</dbReference>
<sequence>MVNPEQIGQQNIRPFIPSEDRSDILRRLSVSRQEQVTNSVEQIISAQIEAPPDTLQAGKAGLSEFDFFLADPGKKDGGKDGGKDVKDGKEGGKDTKEKEGKEAKDSTEGKFGGGGADAVFDLPLSKYGNPALINQQQLGQIENLHSARLDRLINKTPII</sequence>